<dbReference type="InterPro" id="IPR010985">
    <property type="entry name" value="Ribbon_hlx_hlx"/>
</dbReference>
<proteinExistence type="predicted"/>
<keyword evidence="3" id="KW-1185">Reference proteome</keyword>
<evidence type="ECO:0000313" key="3">
    <source>
        <dbReference type="Proteomes" id="UP000266340"/>
    </source>
</evidence>
<dbReference type="EMBL" id="QXJM01000040">
    <property type="protein sequence ID" value="RIE01552.1"/>
    <property type="molecule type" value="Genomic_DNA"/>
</dbReference>
<dbReference type="OrthoDB" id="2627741at2"/>
<evidence type="ECO:0000259" key="1">
    <source>
        <dbReference type="Pfam" id="PF01402"/>
    </source>
</evidence>
<dbReference type="InterPro" id="IPR002145">
    <property type="entry name" value="CopG"/>
</dbReference>
<dbReference type="Proteomes" id="UP000266340">
    <property type="component" value="Unassembled WGS sequence"/>
</dbReference>
<reference evidence="2 3" key="1">
    <citation type="submission" date="2018-09" db="EMBL/GenBank/DDBJ databases">
        <title>Cohnella cavernae sp. nov., isolated from a karst cave.</title>
        <authorList>
            <person name="Zhu H."/>
        </authorList>
    </citation>
    <scope>NUCLEOTIDE SEQUENCE [LARGE SCALE GENOMIC DNA]</scope>
    <source>
        <strain evidence="2 3">K2E09-144</strain>
    </source>
</reference>
<name>A0A398CHS0_9BACL</name>
<sequence length="67" mass="7717">MDNDDFIVTPKEKSVTITIRVDKAIADKLDSLALQSERSRNELINMALDYALKNVKFMRSTSENKRK</sequence>
<comment type="caution">
    <text evidence="2">The sequence shown here is derived from an EMBL/GenBank/DDBJ whole genome shotgun (WGS) entry which is preliminary data.</text>
</comment>
<gene>
    <name evidence="2" type="ORF">D3H35_24695</name>
</gene>
<dbReference type="Pfam" id="PF01402">
    <property type="entry name" value="RHH_1"/>
    <property type="match status" value="1"/>
</dbReference>
<protein>
    <submittedName>
        <fullName evidence="2">CopG family transcriptional regulator</fullName>
    </submittedName>
</protein>
<feature type="domain" description="Ribbon-helix-helix protein CopG" evidence="1">
    <location>
        <begin position="16"/>
        <end position="52"/>
    </location>
</feature>
<dbReference type="AlphaFoldDB" id="A0A398CHS0"/>
<dbReference type="SUPFAM" id="SSF47598">
    <property type="entry name" value="Ribbon-helix-helix"/>
    <property type="match status" value="1"/>
</dbReference>
<dbReference type="GO" id="GO:0006355">
    <property type="term" value="P:regulation of DNA-templated transcription"/>
    <property type="evidence" value="ECO:0007669"/>
    <property type="project" value="InterPro"/>
</dbReference>
<dbReference type="RefSeq" id="WP_119151805.1">
    <property type="nucleotide sequence ID" value="NZ_JBHSOV010000032.1"/>
</dbReference>
<evidence type="ECO:0000313" key="2">
    <source>
        <dbReference type="EMBL" id="RIE01552.1"/>
    </source>
</evidence>
<organism evidence="2 3">
    <name type="scientific">Cohnella faecalis</name>
    <dbReference type="NCBI Taxonomy" id="2315694"/>
    <lineage>
        <taxon>Bacteria</taxon>
        <taxon>Bacillati</taxon>
        <taxon>Bacillota</taxon>
        <taxon>Bacilli</taxon>
        <taxon>Bacillales</taxon>
        <taxon>Paenibacillaceae</taxon>
        <taxon>Cohnella</taxon>
    </lineage>
</organism>
<accession>A0A398CHS0</accession>